<dbReference type="AlphaFoldDB" id="X0UP98"/>
<gene>
    <name evidence="2" type="ORF">S01H1_45552</name>
</gene>
<feature type="non-terminal residue" evidence="2">
    <location>
        <position position="1"/>
    </location>
</feature>
<accession>X0UP98</accession>
<evidence type="ECO:0000256" key="1">
    <source>
        <dbReference type="SAM" id="Coils"/>
    </source>
</evidence>
<sequence>GLNSPFSEMKKIFFDKEKMLEKKYLSILEKIVGIYKDFEHEKIKEIKGAELDKLIRDTDDYLKRLKELRKQIEKRSQEKTIEQIHKDIFGLLEAILGKKSQVRTISEFEGLVKKGKFTQQHLRILRDVIKAKTEFKKGKLNAHKVDAARKNASILINDLIDYSQRSDLVSLEKGRMRLRYKKNGKDMTAELLHCNGISFLFREEGVKKITDKIENSSMKEVSGCIEQQKSKKGLKVHPRVFDLVKNELGDFEIIL</sequence>
<organism evidence="2">
    <name type="scientific">marine sediment metagenome</name>
    <dbReference type="NCBI Taxonomy" id="412755"/>
    <lineage>
        <taxon>unclassified sequences</taxon>
        <taxon>metagenomes</taxon>
        <taxon>ecological metagenomes</taxon>
    </lineage>
</organism>
<dbReference type="EMBL" id="BARS01029115">
    <property type="protein sequence ID" value="GAG01097.1"/>
    <property type="molecule type" value="Genomic_DNA"/>
</dbReference>
<reference evidence="2" key="1">
    <citation type="journal article" date="2014" name="Front. Microbiol.">
        <title>High frequency of phylogenetically diverse reductive dehalogenase-homologous genes in deep subseafloor sedimentary metagenomes.</title>
        <authorList>
            <person name="Kawai M."/>
            <person name="Futagami T."/>
            <person name="Toyoda A."/>
            <person name="Takaki Y."/>
            <person name="Nishi S."/>
            <person name="Hori S."/>
            <person name="Arai W."/>
            <person name="Tsubouchi T."/>
            <person name="Morono Y."/>
            <person name="Uchiyama I."/>
            <person name="Ito T."/>
            <person name="Fujiyama A."/>
            <person name="Inagaki F."/>
            <person name="Takami H."/>
        </authorList>
    </citation>
    <scope>NUCLEOTIDE SEQUENCE</scope>
    <source>
        <strain evidence="2">Expedition CK06-06</strain>
    </source>
</reference>
<feature type="coiled-coil region" evidence="1">
    <location>
        <begin position="51"/>
        <end position="82"/>
    </location>
</feature>
<comment type="caution">
    <text evidence="2">The sequence shown here is derived from an EMBL/GenBank/DDBJ whole genome shotgun (WGS) entry which is preliminary data.</text>
</comment>
<name>X0UP98_9ZZZZ</name>
<protein>
    <submittedName>
        <fullName evidence="2">Uncharacterized protein</fullName>
    </submittedName>
</protein>
<evidence type="ECO:0000313" key="2">
    <source>
        <dbReference type="EMBL" id="GAG01097.1"/>
    </source>
</evidence>
<proteinExistence type="predicted"/>
<keyword evidence="1" id="KW-0175">Coiled coil</keyword>